<reference evidence="8" key="1">
    <citation type="submission" date="2022-03" db="EMBL/GenBank/DDBJ databases">
        <authorList>
            <person name="Martin C."/>
        </authorList>
    </citation>
    <scope>NUCLEOTIDE SEQUENCE</scope>
</reference>
<name>A0A8S4N721_OWEFU</name>
<sequence length="163" mass="18799">MHFWCRYSGPYIINVYVHLLCLYPGQFGSYQMQEGLDDSYSMLTGGSKGTLSSGIFIDDPTEFKCQPCHQGFPSKACNEAHNMVVHNKYCDVCQGRLDDVPHYKLLRHGLKHTGQKPHQCEFCYKLFANTYSLKSHQKKDLKCVICDRIVSYSNKSKHVKLHR</sequence>
<dbReference type="PANTHER" id="PTHR24406">
    <property type="entry name" value="TRANSCRIPTIONAL REPRESSOR CTCFL-RELATED"/>
    <property type="match status" value="1"/>
</dbReference>
<keyword evidence="5" id="KW-0862">Zinc</keyword>
<organism evidence="8 9">
    <name type="scientific">Owenia fusiformis</name>
    <name type="common">Polychaete worm</name>
    <dbReference type="NCBI Taxonomy" id="6347"/>
    <lineage>
        <taxon>Eukaryota</taxon>
        <taxon>Metazoa</taxon>
        <taxon>Spiralia</taxon>
        <taxon>Lophotrochozoa</taxon>
        <taxon>Annelida</taxon>
        <taxon>Polychaeta</taxon>
        <taxon>Sedentaria</taxon>
        <taxon>Canalipalpata</taxon>
        <taxon>Sabellida</taxon>
        <taxon>Oweniida</taxon>
        <taxon>Oweniidae</taxon>
        <taxon>Owenia</taxon>
    </lineage>
</organism>
<evidence type="ECO:0000256" key="4">
    <source>
        <dbReference type="ARBA" id="ARBA00022771"/>
    </source>
</evidence>
<comment type="caution">
    <text evidence="8">The sequence shown here is derived from an EMBL/GenBank/DDBJ whole genome shotgun (WGS) entry which is preliminary data.</text>
</comment>
<keyword evidence="3" id="KW-0677">Repeat</keyword>
<comment type="subcellular location">
    <subcellularLocation>
        <location evidence="1">Nucleus</location>
    </subcellularLocation>
</comment>
<keyword evidence="4" id="KW-0863">Zinc-finger</keyword>
<keyword evidence="6" id="KW-0539">Nucleus</keyword>
<evidence type="ECO:0000256" key="2">
    <source>
        <dbReference type="ARBA" id="ARBA00022723"/>
    </source>
</evidence>
<dbReference type="InterPro" id="IPR013087">
    <property type="entry name" value="Znf_C2H2_type"/>
</dbReference>
<dbReference type="Gene3D" id="3.30.160.60">
    <property type="entry name" value="Classic Zinc Finger"/>
    <property type="match status" value="1"/>
</dbReference>
<gene>
    <name evidence="8" type="ORF">OFUS_LOCUS3788</name>
</gene>
<dbReference type="InterPro" id="IPR050888">
    <property type="entry name" value="ZnF_C2H2-type_TF"/>
</dbReference>
<evidence type="ECO:0000256" key="3">
    <source>
        <dbReference type="ARBA" id="ARBA00022737"/>
    </source>
</evidence>
<evidence type="ECO:0000256" key="1">
    <source>
        <dbReference type="ARBA" id="ARBA00004123"/>
    </source>
</evidence>
<dbReference type="FunFam" id="3.30.160.60:FF:000446">
    <property type="entry name" value="Zinc finger protein"/>
    <property type="match status" value="1"/>
</dbReference>
<dbReference type="GO" id="GO:0008270">
    <property type="term" value="F:zinc ion binding"/>
    <property type="evidence" value="ECO:0007669"/>
    <property type="project" value="UniProtKB-KW"/>
</dbReference>
<dbReference type="Proteomes" id="UP000749559">
    <property type="component" value="Unassembled WGS sequence"/>
</dbReference>
<dbReference type="SMART" id="SM00355">
    <property type="entry name" value="ZnF_C2H2"/>
    <property type="match status" value="3"/>
</dbReference>
<dbReference type="SUPFAM" id="SSF57667">
    <property type="entry name" value="beta-beta-alpha zinc fingers"/>
    <property type="match status" value="1"/>
</dbReference>
<dbReference type="EMBL" id="CAIIXF020000002">
    <property type="protein sequence ID" value="CAH1776632.1"/>
    <property type="molecule type" value="Genomic_DNA"/>
</dbReference>
<accession>A0A8S4N721</accession>
<feature type="domain" description="C2H2-type" evidence="7">
    <location>
        <begin position="65"/>
        <end position="86"/>
    </location>
</feature>
<dbReference type="OrthoDB" id="6077919at2759"/>
<dbReference type="InterPro" id="IPR036236">
    <property type="entry name" value="Znf_C2H2_sf"/>
</dbReference>
<evidence type="ECO:0000256" key="5">
    <source>
        <dbReference type="ARBA" id="ARBA00022833"/>
    </source>
</evidence>
<protein>
    <recommendedName>
        <fullName evidence="7">C2H2-type domain-containing protein</fullName>
    </recommendedName>
</protein>
<evidence type="ECO:0000313" key="8">
    <source>
        <dbReference type="EMBL" id="CAH1776632.1"/>
    </source>
</evidence>
<keyword evidence="2" id="KW-0479">Metal-binding</keyword>
<evidence type="ECO:0000256" key="6">
    <source>
        <dbReference type="ARBA" id="ARBA00023242"/>
    </source>
</evidence>
<proteinExistence type="predicted"/>
<dbReference type="PROSITE" id="PS00028">
    <property type="entry name" value="ZINC_FINGER_C2H2_1"/>
    <property type="match status" value="1"/>
</dbReference>
<keyword evidence="9" id="KW-1185">Reference proteome</keyword>
<evidence type="ECO:0000313" key="9">
    <source>
        <dbReference type="Proteomes" id="UP000749559"/>
    </source>
</evidence>
<dbReference type="AlphaFoldDB" id="A0A8S4N721"/>
<evidence type="ECO:0000259" key="7">
    <source>
        <dbReference type="PROSITE" id="PS00028"/>
    </source>
</evidence>
<dbReference type="GO" id="GO:0005634">
    <property type="term" value="C:nucleus"/>
    <property type="evidence" value="ECO:0007669"/>
    <property type="project" value="UniProtKB-SubCell"/>
</dbReference>